<reference evidence="10" key="1">
    <citation type="submission" date="2025-08" db="UniProtKB">
        <authorList>
            <consortium name="Ensembl"/>
        </authorList>
    </citation>
    <scope>IDENTIFICATION</scope>
</reference>
<keyword evidence="11" id="KW-1185">Reference proteome</keyword>
<keyword evidence="6" id="KW-0206">Cytoskeleton</keyword>
<evidence type="ECO:0000256" key="2">
    <source>
        <dbReference type="ARBA" id="ARBA00010479"/>
    </source>
</evidence>
<dbReference type="GeneTree" id="ENSGT00950000183119"/>
<accession>A0A7N8X6X0</accession>
<dbReference type="GO" id="GO:0005829">
    <property type="term" value="C:cytosol"/>
    <property type="evidence" value="ECO:0007669"/>
    <property type="project" value="UniProtKB-ARBA"/>
</dbReference>
<reference evidence="10" key="2">
    <citation type="submission" date="2025-09" db="UniProtKB">
        <authorList>
            <consortium name="Ensembl"/>
        </authorList>
    </citation>
    <scope>IDENTIFICATION</scope>
</reference>
<dbReference type="PANTHER" id="PTHR10653">
    <property type="entry name" value="F-ACTIN-CAPPING PROTEIN SUBUNIT ALPHA"/>
    <property type="match status" value="1"/>
</dbReference>
<evidence type="ECO:0000256" key="8">
    <source>
        <dbReference type="RuleBase" id="RU365077"/>
    </source>
</evidence>
<evidence type="ECO:0000313" key="11">
    <source>
        <dbReference type="Proteomes" id="UP000261640"/>
    </source>
</evidence>
<comment type="subcellular location">
    <subcellularLocation>
        <location evidence="1">Cytoplasm</location>
        <location evidence="1">Cytoskeleton</location>
    </subcellularLocation>
</comment>
<keyword evidence="4" id="KW-0963">Cytoplasm</keyword>
<proteinExistence type="inferred from homology"/>
<dbReference type="InterPro" id="IPR002189">
    <property type="entry name" value="CapZ_alpha"/>
</dbReference>
<dbReference type="AlphaFoldDB" id="A0A7N8X6X0"/>
<name>A0A7N8X6X0_9TELE</name>
<dbReference type="GO" id="GO:0051016">
    <property type="term" value="P:barbed-end actin filament capping"/>
    <property type="evidence" value="ECO:0007669"/>
    <property type="project" value="UniProtKB-UniRule"/>
</dbReference>
<dbReference type="SUPFAM" id="SSF90096">
    <property type="entry name" value="Subunits of heterodimeric actin filament capping protein Capz"/>
    <property type="match status" value="1"/>
</dbReference>
<dbReference type="InterPro" id="IPR037282">
    <property type="entry name" value="CapZ_alpha/beta"/>
</dbReference>
<dbReference type="FunFam" id="3.90.1150.210:FF:000002">
    <property type="entry name" value="F-actin-capping protein subunit alpha"/>
    <property type="match status" value="1"/>
</dbReference>
<dbReference type="Gene3D" id="3.90.1150.210">
    <property type="entry name" value="F-actin capping protein, beta subunit"/>
    <property type="match status" value="1"/>
</dbReference>
<dbReference type="GO" id="GO:0030863">
    <property type="term" value="C:cortical cytoskeleton"/>
    <property type="evidence" value="ECO:0007669"/>
    <property type="project" value="TreeGrafter"/>
</dbReference>
<dbReference type="Proteomes" id="UP000261640">
    <property type="component" value="Unplaced"/>
</dbReference>
<comment type="function">
    <text evidence="7">F-actin-capping proteins bind in a Ca(2+)-independent manner to the fast growing ends of actin filaments (barbed end) thereby blocking the exchange of subunits at these ends. Unlike other capping proteins (such as gelsolin and severin), these proteins do not sever actin filaments. May play a role in the formation of epithelial cell junctions. Forms, with CAPZB, the barbed end of the fast growing ends of actin filaments in the dynactin complex and stabilizes dynactin structure. The dynactin multiprotein complex activates the molecular motor dynein for ultra-processive transport along microtubules.</text>
</comment>
<evidence type="ECO:0000256" key="5">
    <source>
        <dbReference type="ARBA" id="ARBA00023203"/>
    </source>
</evidence>
<protein>
    <recommendedName>
        <fullName evidence="8">F-actin-capping protein subunit alpha</fullName>
    </recommendedName>
</protein>
<dbReference type="Ensembl" id="ENSMAMT00000046390.1">
    <property type="protein sequence ID" value="ENSMAMP00000046053.1"/>
    <property type="gene ID" value="ENSMAMG00000005528.2"/>
</dbReference>
<dbReference type="Pfam" id="PF01267">
    <property type="entry name" value="F-actin_cap_A"/>
    <property type="match status" value="1"/>
</dbReference>
<comment type="subunit">
    <text evidence="8">Heterodimer of an alpha and a beta subunit.</text>
</comment>
<evidence type="ECO:0000256" key="9">
    <source>
        <dbReference type="SAM" id="Coils"/>
    </source>
</evidence>
<keyword evidence="9" id="KW-0175">Coiled coil</keyword>
<dbReference type="PANTHER" id="PTHR10653:SF5">
    <property type="entry name" value="F-ACTIN-CAPPING PROTEIN SUBUNIT ALPHA-1"/>
    <property type="match status" value="1"/>
</dbReference>
<dbReference type="FunFam" id="3.30.1140.60:FF:000001">
    <property type="entry name" value="F-actin-capping protein subunit alpha"/>
    <property type="match status" value="1"/>
</dbReference>
<dbReference type="GO" id="GO:0008290">
    <property type="term" value="C:F-actin capping protein complex"/>
    <property type="evidence" value="ECO:0007669"/>
    <property type="project" value="UniProtKB-UniRule"/>
</dbReference>
<dbReference type="InterPro" id="IPR017865">
    <property type="entry name" value="F-actin_cap_asu_CS"/>
</dbReference>
<evidence type="ECO:0000256" key="4">
    <source>
        <dbReference type="ARBA" id="ARBA00022490"/>
    </source>
</evidence>
<feature type="coiled-coil region" evidence="9">
    <location>
        <begin position="222"/>
        <end position="249"/>
    </location>
</feature>
<dbReference type="PRINTS" id="PR00191">
    <property type="entry name" value="FACTINCAPA"/>
</dbReference>
<dbReference type="InterPro" id="IPR042276">
    <property type="entry name" value="CapZ_alpha/beta_2"/>
</dbReference>
<evidence type="ECO:0000313" key="10">
    <source>
        <dbReference type="Ensembl" id="ENSMAMP00000046053.1"/>
    </source>
</evidence>
<dbReference type="InterPro" id="IPR042489">
    <property type="entry name" value="CapZ_alpha_1"/>
</dbReference>
<comment type="similarity">
    <text evidence="2 8">Belongs to the F-actin-capping protein alpha subunit family.</text>
</comment>
<keyword evidence="3 8" id="KW-0117">Actin capping</keyword>
<dbReference type="PROSITE" id="PS00749">
    <property type="entry name" value="F_ACTIN_CAPPING_A_2"/>
    <property type="match status" value="1"/>
</dbReference>
<dbReference type="GO" id="GO:0051015">
    <property type="term" value="F:actin filament binding"/>
    <property type="evidence" value="ECO:0007669"/>
    <property type="project" value="TreeGrafter"/>
</dbReference>
<evidence type="ECO:0000256" key="6">
    <source>
        <dbReference type="ARBA" id="ARBA00023212"/>
    </source>
</evidence>
<organism evidence="10 11">
    <name type="scientific">Mastacembelus armatus</name>
    <name type="common">zig-zag eel</name>
    <dbReference type="NCBI Taxonomy" id="205130"/>
    <lineage>
        <taxon>Eukaryota</taxon>
        <taxon>Metazoa</taxon>
        <taxon>Chordata</taxon>
        <taxon>Craniata</taxon>
        <taxon>Vertebrata</taxon>
        <taxon>Euteleostomi</taxon>
        <taxon>Actinopterygii</taxon>
        <taxon>Neopterygii</taxon>
        <taxon>Teleostei</taxon>
        <taxon>Neoteleostei</taxon>
        <taxon>Acanthomorphata</taxon>
        <taxon>Anabantaria</taxon>
        <taxon>Synbranchiformes</taxon>
        <taxon>Mastacembelidae</taxon>
        <taxon>Mastacembelus</taxon>
    </lineage>
</organism>
<evidence type="ECO:0000256" key="1">
    <source>
        <dbReference type="ARBA" id="ARBA00004245"/>
    </source>
</evidence>
<sequence>CMLENDSLSLGQLPNSGIRIVANFVTHAPPGEFNEVFNDVRILLNNDNLLREGAARAFAQYNMDQFTLAKIDGYEDKVLITEHGDLGNGRFFDPHNKISFKFDHLKKEASDPKPHEGEAALRSWRDACDSALRAYVKEHYPNGVCTVYGKTIDGQQTIIACIEGHQFEPKNFWNGRCRSEWKFSISQSKAEVVGVLKIQVHYYEDGNVQLVSHKDVEETLTVSNESKTAKDLVKIIENAENEYQLAISENYQTMSDTTFKALRRQLPVTRTKIDWSKILSYKIGKEMQNA</sequence>
<dbReference type="Gene3D" id="3.30.1140.60">
    <property type="entry name" value="F-actin capping protein, alpha subunit"/>
    <property type="match status" value="1"/>
</dbReference>
<dbReference type="PROSITE" id="PS00748">
    <property type="entry name" value="F_ACTIN_CAPPING_A_1"/>
    <property type="match status" value="1"/>
</dbReference>
<evidence type="ECO:0000256" key="3">
    <source>
        <dbReference type="ARBA" id="ARBA00022467"/>
    </source>
</evidence>
<evidence type="ECO:0000256" key="7">
    <source>
        <dbReference type="ARBA" id="ARBA00045190"/>
    </source>
</evidence>
<keyword evidence="5 8" id="KW-0009">Actin-binding</keyword>
<dbReference type="GO" id="GO:0030036">
    <property type="term" value="P:actin cytoskeleton organization"/>
    <property type="evidence" value="ECO:0007669"/>
    <property type="project" value="TreeGrafter"/>
</dbReference>